<dbReference type="GO" id="GO:0016887">
    <property type="term" value="F:ATP hydrolysis activity"/>
    <property type="evidence" value="ECO:0007669"/>
    <property type="project" value="InterPro"/>
</dbReference>
<dbReference type="SUPFAM" id="SSF52540">
    <property type="entry name" value="P-loop containing nucleoside triphosphate hydrolases"/>
    <property type="match status" value="2"/>
</dbReference>
<dbReference type="Gene3D" id="1.10.8.60">
    <property type="match status" value="1"/>
</dbReference>
<dbReference type="InterPro" id="IPR027417">
    <property type="entry name" value="P-loop_NTPase"/>
</dbReference>
<feature type="non-terminal residue" evidence="3">
    <location>
        <position position="1"/>
    </location>
</feature>
<organism evidence="3 4">
    <name type="scientific">Elysia chlorotica</name>
    <name type="common">Eastern emerald elysia</name>
    <name type="synonym">Sea slug</name>
    <dbReference type="NCBI Taxonomy" id="188477"/>
    <lineage>
        <taxon>Eukaryota</taxon>
        <taxon>Metazoa</taxon>
        <taxon>Spiralia</taxon>
        <taxon>Lophotrochozoa</taxon>
        <taxon>Mollusca</taxon>
        <taxon>Gastropoda</taxon>
        <taxon>Heterobranchia</taxon>
        <taxon>Euthyneura</taxon>
        <taxon>Panpulmonata</taxon>
        <taxon>Sacoglossa</taxon>
        <taxon>Placobranchoidea</taxon>
        <taxon>Plakobranchidae</taxon>
        <taxon>Elysia</taxon>
    </lineage>
</organism>
<dbReference type="InterPro" id="IPR003959">
    <property type="entry name" value="ATPase_AAA_core"/>
</dbReference>
<dbReference type="CDD" id="cd19526">
    <property type="entry name" value="RecA-like_PEX1_r2"/>
    <property type="match status" value="1"/>
</dbReference>
<dbReference type="OrthoDB" id="2187at2759"/>
<evidence type="ECO:0000259" key="2">
    <source>
        <dbReference type="SMART" id="SM00382"/>
    </source>
</evidence>
<dbReference type="Proteomes" id="UP000271974">
    <property type="component" value="Unassembled WGS sequence"/>
</dbReference>
<dbReference type="PANTHER" id="PTHR23077">
    <property type="entry name" value="AAA-FAMILY ATPASE"/>
    <property type="match status" value="1"/>
</dbReference>
<dbReference type="InterPro" id="IPR050168">
    <property type="entry name" value="AAA_ATPase_domain"/>
</dbReference>
<dbReference type="GO" id="GO:0005524">
    <property type="term" value="F:ATP binding"/>
    <property type="evidence" value="ECO:0007669"/>
    <property type="project" value="UniProtKB-KW"/>
</dbReference>
<feature type="non-terminal residue" evidence="3">
    <location>
        <position position="455"/>
    </location>
</feature>
<dbReference type="InterPro" id="IPR003960">
    <property type="entry name" value="ATPase_AAA_CS"/>
</dbReference>
<dbReference type="GO" id="GO:0005829">
    <property type="term" value="C:cytosol"/>
    <property type="evidence" value="ECO:0007669"/>
    <property type="project" value="TreeGrafter"/>
</dbReference>
<dbReference type="GO" id="GO:0005778">
    <property type="term" value="C:peroxisomal membrane"/>
    <property type="evidence" value="ECO:0007669"/>
    <property type="project" value="TreeGrafter"/>
</dbReference>
<dbReference type="InterPro" id="IPR041569">
    <property type="entry name" value="AAA_lid_3"/>
</dbReference>
<name>A0A433T6N5_ELYCH</name>
<dbReference type="SMART" id="SM00382">
    <property type="entry name" value="AAA"/>
    <property type="match status" value="2"/>
</dbReference>
<dbReference type="AlphaFoldDB" id="A0A433T6N5"/>
<dbReference type="FunFam" id="3.40.50.300:FF:001852">
    <property type="entry name" value="Peroxisomal biogenesis factor 1"/>
    <property type="match status" value="1"/>
</dbReference>
<protein>
    <recommendedName>
        <fullName evidence="2">AAA+ ATPase domain-containing protein</fullName>
    </recommendedName>
</protein>
<dbReference type="Pfam" id="PF00004">
    <property type="entry name" value="AAA"/>
    <property type="match status" value="2"/>
</dbReference>
<keyword evidence="4" id="KW-1185">Reference proteome</keyword>
<keyword evidence="1" id="KW-0067">ATP-binding</keyword>
<dbReference type="Gene3D" id="3.40.50.300">
    <property type="entry name" value="P-loop containing nucleotide triphosphate hydrolases"/>
    <property type="match status" value="2"/>
</dbReference>
<evidence type="ECO:0000256" key="1">
    <source>
        <dbReference type="RuleBase" id="RU003651"/>
    </source>
</evidence>
<gene>
    <name evidence="3" type="ORF">EGW08_015015</name>
</gene>
<sequence>IQCLAKQAMQHLLASTGSRPLSRNAFCVRAGVNHGLLLITGPRGSGKTSLVKGLCRKLSHLPVLAYILMVDCKSLRGKTVANIQKAIEAVFDEAAWREPSVIVFDDLDAIAPAPSGPDTEINVEALYSAKNSQMLQGLLKYEIANNSRVTVIATSQSHNTLHPSLVSSRGMHFVQKILDIGTPNKSARVEILQSILQRHSSITAETVLTLNLAAIAAKTEGYVARDLESLTNRALHEKLREGMHQHQKKTLTDEDFEVALCDFKPVSIRNVQLHKAGDVGWSDVGGLEHVKKALVETLHWPTKYPQLFELCPLRLRSGILLYGAPGTGKTLLAGVVAKECGLNFISVKGPELLSKYVGASEQAVRDLFSRAQSVKPCILFFDEFDSIAPRRGHDSTGVTDRVVNQMLTQLDGVEGLQGVYVLGATSRPDLIDPALLRPGRLDKCIKCDLPSTVSQ</sequence>
<dbReference type="InterPro" id="IPR003593">
    <property type="entry name" value="AAA+_ATPase"/>
</dbReference>
<keyword evidence="1" id="KW-0547">Nucleotide-binding</keyword>
<feature type="domain" description="AAA+ ATPase" evidence="2">
    <location>
        <begin position="315"/>
        <end position="451"/>
    </location>
</feature>
<dbReference type="EMBL" id="RQTK01000598">
    <property type="protein sequence ID" value="RUS77223.1"/>
    <property type="molecule type" value="Genomic_DNA"/>
</dbReference>
<evidence type="ECO:0000313" key="4">
    <source>
        <dbReference type="Proteomes" id="UP000271974"/>
    </source>
</evidence>
<dbReference type="STRING" id="188477.A0A433T6N5"/>
<comment type="similarity">
    <text evidence="1">Belongs to the AAA ATPase family.</text>
</comment>
<feature type="domain" description="AAA+ ATPase" evidence="2">
    <location>
        <begin position="33"/>
        <end position="184"/>
    </location>
</feature>
<dbReference type="PROSITE" id="PS00674">
    <property type="entry name" value="AAA"/>
    <property type="match status" value="1"/>
</dbReference>
<accession>A0A433T6N5</accession>
<dbReference type="GO" id="GO:0016558">
    <property type="term" value="P:protein import into peroxisome matrix"/>
    <property type="evidence" value="ECO:0007669"/>
    <property type="project" value="TreeGrafter"/>
</dbReference>
<dbReference type="PANTHER" id="PTHR23077:SF12">
    <property type="entry name" value="PEROXISOMAL ATPASE PEX1"/>
    <property type="match status" value="1"/>
</dbReference>
<dbReference type="Pfam" id="PF17862">
    <property type="entry name" value="AAA_lid_3"/>
    <property type="match status" value="1"/>
</dbReference>
<evidence type="ECO:0000313" key="3">
    <source>
        <dbReference type="EMBL" id="RUS77223.1"/>
    </source>
</evidence>
<reference evidence="3 4" key="1">
    <citation type="submission" date="2019-01" db="EMBL/GenBank/DDBJ databases">
        <title>A draft genome assembly of the solar-powered sea slug Elysia chlorotica.</title>
        <authorList>
            <person name="Cai H."/>
            <person name="Li Q."/>
            <person name="Fang X."/>
            <person name="Li J."/>
            <person name="Curtis N.E."/>
            <person name="Altenburger A."/>
            <person name="Shibata T."/>
            <person name="Feng M."/>
            <person name="Maeda T."/>
            <person name="Schwartz J.A."/>
            <person name="Shigenobu S."/>
            <person name="Lundholm N."/>
            <person name="Nishiyama T."/>
            <person name="Yang H."/>
            <person name="Hasebe M."/>
            <person name="Li S."/>
            <person name="Pierce S.K."/>
            <person name="Wang J."/>
        </authorList>
    </citation>
    <scope>NUCLEOTIDE SEQUENCE [LARGE SCALE GENOMIC DNA]</scope>
    <source>
        <strain evidence="3">EC2010</strain>
        <tissue evidence="3">Whole organism of an adult</tissue>
    </source>
</reference>
<comment type="caution">
    <text evidence="3">The sequence shown here is derived from an EMBL/GenBank/DDBJ whole genome shotgun (WGS) entry which is preliminary data.</text>
</comment>
<proteinExistence type="inferred from homology"/>